<dbReference type="EMBL" id="BX649607">
    <property type="protein sequence ID" value="CAF32119.1"/>
    <property type="molecule type" value="Genomic_DNA"/>
</dbReference>
<sequence length="246" mass="27758">MPPLLSNIEQNLLKLLQIGDMGEQPNDSATTILHIGRLSPVLHYHVCDSAENMESIFVTLAVHKTASSRDDQLILNFQEMSMACALQTMEAKHLEEYLPESVNKAWSGRHVNVAPPIWREFTGNLAAWKAAIGGTDAVENFLNPPDSVIRGWAWDRRHAFTDLRNSPQHQIPRSMQPNLHRLIRPVDWQCQSEERGILGDYHVWLRNHGDKVVSRLNALVDALEGVPLTESKEMETVVCNKKTGDT</sequence>
<gene>
    <name evidence="1" type="ORF">AfA33H4.045c</name>
</gene>
<organism evidence="1">
    <name type="scientific">Aspergillus fumigatus</name>
    <name type="common">Neosartorya fumigata</name>
    <dbReference type="NCBI Taxonomy" id="746128"/>
    <lineage>
        <taxon>Eukaryota</taxon>
        <taxon>Fungi</taxon>
        <taxon>Dikarya</taxon>
        <taxon>Ascomycota</taxon>
        <taxon>Pezizomycotina</taxon>
        <taxon>Eurotiomycetes</taxon>
        <taxon>Eurotiomycetidae</taxon>
        <taxon>Eurotiales</taxon>
        <taxon>Aspergillaceae</taxon>
        <taxon>Aspergillus</taxon>
        <taxon>Aspergillus subgen. Fumigati</taxon>
    </lineage>
</organism>
<name>Q6MY84_ASPFM</name>
<accession>Q6MY84</accession>
<proteinExistence type="predicted"/>
<protein>
    <submittedName>
        <fullName evidence="1">Uncharacterized protein</fullName>
    </submittedName>
</protein>
<dbReference type="AlphaFoldDB" id="Q6MY84"/>
<evidence type="ECO:0000313" key="1">
    <source>
        <dbReference type="EMBL" id="CAF32119.1"/>
    </source>
</evidence>
<reference evidence="1" key="1">
    <citation type="journal article" date="2004" name="Fungal Genet. Biol.">
        <title>Insight into the genome of Aspergillus fumigatus: analysis of a 922 kb region encompassing the nitrate assimilation gene cluster.</title>
        <authorList>
            <person name="Pain A."/>
            <person name="Woodward J."/>
            <person name="Quail M.A."/>
            <person name="Anderson M.J."/>
            <person name="Clark R."/>
            <person name="Collins M."/>
            <person name="Fosker N."/>
            <person name="Fraser A."/>
            <person name="Harris D."/>
            <person name="Larke N."/>
            <person name="Murphy L."/>
            <person name="Humphray S."/>
            <person name="O'Neil S."/>
            <person name="Pertea M."/>
            <person name="Price C."/>
            <person name="Rabbinowitsch E."/>
            <person name="Rajandream M-A."/>
            <person name="Salzberg S."/>
            <person name="Saunders D."/>
            <person name="Seegar K."/>
            <person name="Sharp S."/>
            <person name="Warren T."/>
            <person name="Denning D.W."/>
            <person name="Barrell B."/>
            <person name="Hall N."/>
        </authorList>
    </citation>
    <scope>NUCLEOTIDE SEQUENCE</scope>
</reference>